<dbReference type="InterPro" id="IPR047919">
    <property type="entry name" value="SCO3374-like"/>
</dbReference>
<sequence>MPSSPPVTAPDALPGEPGAPWGEWARWYGRALGWATAAGPPLGLPTGLRFDTLALPADAGHAVLRTGTPTGPVALLGGRMHLLVAAGSAEELPGLLEWLQWGGITLGLTALGTGGRLTAPPPPGRSGSRGAARWLRPPAPGHEVEPTLPSLAPFGRGTGAERGAGPDLVRLLDTVATQCHRTRLLRANARTHGCANTYKYAACEYSAD</sequence>
<keyword evidence="2" id="KW-1185">Reference proteome</keyword>
<dbReference type="NCBIfam" id="NF040464">
    <property type="entry name" value="SCO3374_fam"/>
    <property type="match status" value="1"/>
</dbReference>
<evidence type="ECO:0000313" key="1">
    <source>
        <dbReference type="EMBL" id="GLF96095.1"/>
    </source>
</evidence>
<dbReference type="CDD" id="cd06587">
    <property type="entry name" value="VOC"/>
    <property type="match status" value="1"/>
</dbReference>
<organism evidence="1 2">
    <name type="scientific">Streptomyces yaizuensis</name>
    <dbReference type="NCBI Taxonomy" id="2989713"/>
    <lineage>
        <taxon>Bacteria</taxon>
        <taxon>Bacillati</taxon>
        <taxon>Actinomycetota</taxon>
        <taxon>Actinomycetes</taxon>
        <taxon>Kitasatosporales</taxon>
        <taxon>Streptomycetaceae</taxon>
        <taxon>Streptomyces</taxon>
    </lineage>
</organism>
<dbReference type="EMBL" id="BSBI01000006">
    <property type="protein sequence ID" value="GLF96095.1"/>
    <property type="molecule type" value="Genomic_DNA"/>
</dbReference>
<reference evidence="1 2" key="1">
    <citation type="submission" date="2022-10" db="EMBL/GenBank/DDBJ databases">
        <title>Draft genome sequence of Streptomyces sp. YSPA8.</title>
        <authorList>
            <person name="Moriuchi R."/>
            <person name="Dohra H."/>
            <person name="Yamamura H."/>
            <person name="Kodani S."/>
        </authorList>
    </citation>
    <scope>NUCLEOTIDE SEQUENCE [LARGE SCALE GENOMIC DNA]</scope>
    <source>
        <strain evidence="1 2">YSPA8</strain>
    </source>
</reference>
<accession>A0ABQ5P0V2</accession>
<protein>
    <submittedName>
        <fullName evidence="1">SCO3374 family protein</fullName>
    </submittedName>
</protein>
<gene>
    <name evidence="1" type="ORF">SYYSPA8_17380</name>
</gene>
<comment type="caution">
    <text evidence="1">The sequence shown here is derived from an EMBL/GenBank/DDBJ whole genome shotgun (WGS) entry which is preliminary data.</text>
</comment>
<dbReference type="Proteomes" id="UP001291653">
    <property type="component" value="Unassembled WGS sequence"/>
</dbReference>
<dbReference type="RefSeq" id="WP_323448118.1">
    <property type="nucleotide sequence ID" value="NZ_BSBI01000006.1"/>
</dbReference>
<evidence type="ECO:0000313" key="2">
    <source>
        <dbReference type="Proteomes" id="UP001291653"/>
    </source>
</evidence>
<proteinExistence type="predicted"/>
<name>A0ABQ5P0V2_9ACTN</name>